<evidence type="ECO:0000256" key="1">
    <source>
        <dbReference type="ARBA" id="ARBA00022714"/>
    </source>
</evidence>
<dbReference type="InterPro" id="IPR036188">
    <property type="entry name" value="FAD/NAD-bd_sf"/>
</dbReference>
<evidence type="ECO:0000313" key="8">
    <source>
        <dbReference type="EMBL" id="MEN2745773.1"/>
    </source>
</evidence>
<reference evidence="8 9" key="1">
    <citation type="submission" date="2024-05" db="EMBL/GenBank/DDBJ databases">
        <title>Sinomonas sp. nov., isolated from a waste landfill.</title>
        <authorList>
            <person name="Zhao Y."/>
        </authorList>
    </citation>
    <scope>NUCLEOTIDE SEQUENCE [LARGE SCALE GENOMIC DNA]</scope>
    <source>
        <strain evidence="8 9">CCTCC AB2014300</strain>
    </source>
</reference>
<evidence type="ECO:0000313" key="9">
    <source>
        <dbReference type="Proteomes" id="UP001422074"/>
    </source>
</evidence>
<keyword evidence="4" id="KW-0411">Iron-sulfur</keyword>
<keyword evidence="3" id="KW-0408">Iron</keyword>
<feature type="domain" description="Rieske" evidence="7">
    <location>
        <begin position="411"/>
        <end position="494"/>
    </location>
</feature>
<evidence type="ECO:0000256" key="6">
    <source>
        <dbReference type="SAM" id="MobiDB-lite"/>
    </source>
</evidence>
<dbReference type="SUPFAM" id="SSF51905">
    <property type="entry name" value="FAD/NAD(P)-binding domain"/>
    <property type="match status" value="1"/>
</dbReference>
<dbReference type="InterPro" id="IPR036922">
    <property type="entry name" value="Rieske_2Fe-2S_sf"/>
</dbReference>
<evidence type="ECO:0000259" key="7">
    <source>
        <dbReference type="PROSITE" id="PS51296"/>
    </source>
</evidence>
<keyword evidence="9" id="KW-1185">Reference proteome</keyword>
<evidence type="ECO:0000256" key="2">
    <source>
        <dbReference type="ARBA" id="ARBA00022723"/>
    </source>
</evidence>
<sequence length="494" mass="51848">MRSLWQDRAEPLGSDELHAGAHYDAVVAGAGITGLTAAVLLARAGRTVAVVEARRPGALTTGGTTGKVSLLQGSMLSTVRQHHNDDVLRAYVQGNLEGQQWLQRYMDERGVPYQTRTAWTYAEAQDAMGILGEEHAACVAAGLDVTRADALELPFRTAGAIRLDGQVQVDAMDVLAALAAELRQRGGALIQGVRLTGADIARARRGGPVEAVTDHGRLTADRLILATGTPVLNRGARFALLEPSRAFAAAFSGAEHHEGFPQGMYLSLDSPSRSLRSVPPLPGRPEAHGADDGGPRLVAVGGGFAVGSTGTGRHRSDLLDWVRERFPGTRPTHVWAAQDYIPVTGVPLVGALPGTGGRIHAATGFGKWGLANGVAAALSISADILGGNIPWSRELYGAGVSGRDAQEAARFNAGVAGRLAAGWAKSLVAERHRPVGDCEVGGVKHRVSRVCTHLGGVLQWNDAEKTWDCPLHGSRFSCDGGVLEGPATKPLRRG</sequence>
<proteinExistence type="predicted"/>
<protein>
    <submittedName>
        <fullName evidence="8">FAD-dependent oxidoreductase</fullName>
    </submittedName>
</protein>
<dbReference type="Gene3D" id="2.102.10.10">
    <property type="entry name" value="Rieske [2Fe-2S] iron-sulphur domain"/>
    <property type="match status" value="1"/>
</dbReference>
<dbReference type="Proteomes" id="UP001422074">
    <property type="component" value="Unassembled WGS sequence"/>
</dbReference>
<dbReference type="SUPFAM" id="SSF50022">
    <property type="entry name" value="ISP domain"/>
    <property type="match status" value="1"/>
</dbReference>
<name>A0ABU9X2T6_9MICC</name>
<dbReference type="Gene3D" id="3.30.9.10">
    <property type="entry name" value="D-Amino Acid Oxidase, subunit A, domain 2"/>
    <property type="match status" value="1"/>
</dbReference>
<dbReference type="InterPro" id="IPR006076">
    <property type="entry name" value="FAD-dep_OxRdtase"/>
</dbReference>
<dbReference type="InterPro" id="IPR017941">
    <property type="entry name" value="Rieske_2Fe-2S"/>
</dbReference>
<dbReference type="PROSITE" id="PS51296">
    <property type="entry name" value="RIESKE"/>
    <property type="match status" value="1"/>
</dbReference>
<dbReference type="Pfam" id="PF01266">
    <property type="entry name" value="DAO"/>
    <property type="match status" value="1"/>
</dbReference>
<dbReference type="InterPro" id="IPR005805">
    <property type="entry name" value="Rieske_Fe-S_prot_C"/>
</dbReference>
<dbReference type="Gene3D" id="3.50.50.60">
    <property type="entry name" value="FAD/NAD(P)-binding domain"/>
    <property type="match status" value="1"/>
</dbReference>
<dbReference type="Pfam" id="PF00355">
    <property type="entry name" value="Rieske"/>
    <property type="match status" value="1"/>
</dbReference>
<dbReference type="PRINTS" id="PR00162">
    <property type="entry name" value="RIESKE"/>
</dbReference>
<comment type="caution">
    <text evidence="8">The sequence shown here is derived from an EMBL/GenBank/DDBJ whole genome shotgun (WGS) entry which is preliminary data.</text>
</comment>
<gene>
    <name evidence="8" type="ORF">ABCQ75_14690</name>
</gene>
<evidence type="ECO:0000256" key="5">
    <source>
        <dbReference type="ARBA" id="ARBA00023157"/>
    </source>
</evidence>
<keyword evidence="5" id="KW-1015">Disulfide bond</keyword>
<dbReference type="PANTHER" id="PTHR13847:SF274">
    <property type="entry name" value="RIESKE 2FE-2S IRON-SULFUR PROTEIN YHFW-RELATED"/>
    <property type="match status" value="1"/>
</dbReference>
<dbReference type="RefSeq" id="WP_345886324.1">
    <property type="nucleotide sequence ID" value="NZ_JBDFRB010000018.1"/>
</dbReference>
<keyword evidence="1" id="KW-0001">2Fe-2S</keyword>
<dbReference type="PANTHER" id="PTHR13847">
    <property type="entry name" value="SARCOSINE DEHYDROGENASE-RELATED"/>
    <property type="match status" value="1"/>
</dbReference>
<organism evidence="8 9">
    <name type="scientific">Sinomonas halotolerans</name>
    <dbReference type="NCBI Taxonomy" id="1644133"/>
    <lineage>
        <taxon>Bacteria</taxon>
        <taxon>Bacillati</taxon>
        <taxon>Actinomycetota</taxon>
        <taxon>Actinomycetes</taxon>
        <taxon>Micrococcales</taxon>
        <taxon>Micrococcaceae</taxon>
        <taxon>Sinomonas</taxon>
    </lineage>
</organism>
<accession>A0ABU9X2T6</accession>
<dbReference type="EMBL" id="JBDFRB010000018">
    <property type="protein sequence ID" value="MEN2745773.1"/>
    <property type="molecule type" value="Genomic_DNA"/>
</dbReference>
<evidence type="ECO:0000256" key="3">
    <source>
        <dbReference type="ARBA" id="ARBA00023004"/>
    </source>
</evidence>
<feature type="region of interest" description="Disordered" evidence="6">
    <location>
        <begin position="274"/>
        <end position="293"/>
    </location>
</feature>
<evidence type="ECO:0000256" key="4">
    <source>
        <dbReference type="ARBA" id="ARBA00023014"/>
    </source>
</evidence>
<keyword evidence="2" id="KW-0479">Metal-binding</keyword>